<accession>D5GJ54</accession>
<dbReference type="STRING" id="656061.D5GJ54"/>
<reference evidence="2 3" key="1">
    <citation type="journal article" date="2010" name="Nature">
        <title>Perigord black truffle genome uncovers evolutionary origins and mechanisms of symbiosis.</title>
        <authorList>
            <person name="Martin F."/>
            <person name="Kohler A."/>
            <person name="Murat C."/>
            <person name="Balestrini R."/>
            <person name="Coutinho P.M."/>
            <person name="Jaillon O."/>
            <person name="Montanini B."/>
            <person name="Morin E."/>
            <person name="Noel B."/>
            <person name="Percudani R."/>
            <person name="Porcel B."/>
            <person name="Rubini A."/>
            <person name="Amicucci A."/>
            <person name="Amselem J."/>
            <person name="Anthouard V."/>
            <person name="Arcioni S."/>
            <person name="Artiguenave F."/>
            <person name="Aury J.M."/>
            <person name="Ballario P."/>
            <person name="Bolchi A."/>
            <person name="Brenna A."/>
            <person name="Brun A."/>
            <person name="Buee M."/>
            <person name="Cantarel B."/>
            <person name="Chevalier G."/>
            <person name="Couloux A."/>
            <person name="Da Silva C."/>
            <person name="Denoeud F."/>
            <person name="Duplessis S."/>
            <person name="Ghignone S."/>
            <person name="Hilselberger B."/>
            <person name="Iotti M."/>
            <person name="Marcais B."/>
            <person name="Mello A."/>
            <person name="Miranda M."/>
            <person name="Pacioni G."/>
            <person name="Quesneville H."/>
            <person name="Riccioni C."/>
            <person name="Ruotolo R."/>
            <person name="Splivallo R."/>
            <person name="Stocchi V."/>
            <person name="Tisserant E."/>
            <person name="Viscomi A.R."/>
            <person name="Zambonelli A."/>
            <person name="Zampieri E."/>
            <person name="Henrissat B."/>
            <person name="Lebrun M.H."/>
            <person name="Paolocci F."/>
            <person name="Bonfante P."/>
            <person name="Ottonello S."/>
            <person name="Wincker P."/>
        </authorList>
    </citation>
    <scope>NUCLEOTIDE SEQUENCE [LARGE SCALE GENOMIC DNA]</scope>
    <source>
        <strain evidence="2 3">Mel28</strain>
    </source>
</reference>
<protein>
    <submittedName>
        <fullName evidence="2">(Perigord truffle) hypothetical protein</fullName>
    </submittedName>
</protein>
<keyword evidence="3" id="KW-1185">Reference proteome</keyword>
<dbReference type="KEGG" id="tml:GSTUM_00008843001"/>
<dbReference type="InterPro" id="IPR046591">
    <property type="entry name" value="DUF6649"/>
</dbReference>
<organism evidence="2 3">
    <name type="scientific">Tuber melanosporum (strain Mel28)</name>
    <name type="common">Perigord black truffle</name>
    <dbReference type="NCBI Taxonomy" id="656061"/>
    <lineage>
        <taxon>Eukaryota</taxon>
        <taxon>Fungi</taxon>
        <taxon>Dikarya</taxon>
        <taxon>Ascomycota</taxon>
        <taxon>Pezizomycotina</taxon>
        <taxon>Pezizomycetes</taxon>
        <taxon>Pezizales</taxon>
        <taxon>Tuberaceae</taxon>
        <taxon>Tuber</taxon>
    </lineage>
</organism>
<evidence type="ECO:0000313" key="2">
    <source>
        <dbReference type="EMBL" id="CAZ84547.1"/>
    </source>
</evidence>
<proteinExistence type="predicted"/>
<dbReference type="EMBL" id="FN430329">
    <property type="protein sequence ID" value="CAZ84547.1"/>
    <property type="molecule type" value="Genomic_DNA"/>
</dbReference>
<name>D5GJ54_TUBMM</name>
<sequence>MRIPYEKGRSKGRENHHYRPVMEWSTDFQRKRPPSDDLLEEQPLSKRLEKLSLVKKVELLNKPRLFPTTTPSSGTPLSQTEAERMDVDNVIFIKSLDEEIASYDSEDDPDSRKLIFLSDVEKQLTRVPYLLAESGAHSGGGGGGETSTDLVLYSVPSSLSVSEERDSVRRVIIEARNRIRKRQADEAAAAVTQAAGVVMGGEEEEEEKGYEWDSMETGGDIAGGRGFYEDPDAMDIG</sequence>
<dbReference type="eggNOG" id="ENOG502SANZ">
    <property type="taxonomic scope" value="Eukaryota"/>
</dbReference>
<feature type="region of interest" description="Disordered" evidence="1">
    <location>
        <begin position="195"/>
        <end position="237"/>
    </location>
</feature>
<feature type="region of interest" description="Disordered" evidence="1">
    <location>
        <begin position="1"/>
        <end position="43"/>
    </location>
</feature>
<gene>
    <name evidence="2" type="ORF">GSTUM_00008843001</name>
</gene>
<evidence type="ECO:0000313" key="3">
    <source>
        <dbReference type="Proteomes" id="UP000006911"/>
    </source>
</evidence>
<evidence type="ECO:0000256" key="1">
    <source>
        <dbReference type="SAM" id="MobiDB-lite"/>
    </source>
</evidence>
<dbReference type="AlphaFoldDB" id="D5GJ54"/>
<dbReference type="GeneID" id="9181888"/>
<feature type="compositionally biased region" description="Basic and acidic residues" evidence="1">
    <location>
        <begin position="1"/>
        <end position="17"/>
    </location>
</feature>
<dbReference type="Pfam" id="PF20354">
    <property type="entry name" value="DUF6649"/>
    <property type="match status" value="1"/>
</dbReference>
<dbReference type="RefSeq" id="XP_002840356.1">
    <property type="nucleotide sequence ID" value="XM_002840310.1"/>
</dbReference>
<dbReference type="OMA" id="ETKHRVY"/>
<dbReference type="Proteomes" id="UP000006911">
    <property type="component" value="Unassembled WGS sequence"/>
</dbReference>
<dbReference type="HOGENOM" id="CLU_059580_1_0_1"/>
<dbReference type="InParanoid" id="D5GJ54"/>